<evidence type="ECO:0000256" key="1">
    <source>
        <dbReference type="ARBA" id="ARBA00004852"/>
    </source>
</evidence>
<feature type="binding site" evidence="7">
    <location>
        <position position="139"/>
    </location>
    <ligand>
        <name>carbamoyl phosphate</name>
        <dbReference type="ChEBI" id="CHEBI:58228"/>
    </ligand>
</feature>
<name>A0A268S3G6_SHOCL</name>
<sequence>MLSAQIEKTTQKGLCTMNELSVSEVLDLLKTAESFAAGAVWKPERQLFVANLFFEPSTRTRFSFEVAERRLGLEVLQFDGQHASTQKGESLYDTARTLESIGASALVIRHRQDAYFHELKGLSVPIINAGDGCGNHPTQSLLDLLTIKQEFSSFSGLHVVIAGDLAHSRVARSNADILTRLGARVSVAGPIEWMGEFTDTYTHVSMDEAARQADVLMMLRVQHERHDGNALFSKEAYHQAYGLTEQREALMAKQSIIMHPAPVNRDVEIASVLVECKRSRIYKQSANGVAVRMAVLKRALA</sequence>
<feature type="binding site" evidence="7">
    <location>
        <position position="261"/>
    </location>
    <ligand>
        <name>carbamoyl phosphate</name>
        <dbReference type="ChEBI" id="CHEBI:58228"/>
    </ligand>
</feature>
<dbReference type="InterPro" id="IPR006131">
    <property type="entry name" value="Asp_carbamoyltransf_Asp/Orn-bd"/>
</dbReference>
<dbReference type="GO" id="GO:0044205">
    <property type="term" value="P:'de novo' UMP biosynthetic process"/>
    <property type="evidence" value="ECO:0007669"/>
    <property type="project" value="UniProtKB-UniRule"/>
</dbReference>
<dbReference type="PROSITE" id="PS00097">
    <property type="entry name" value="CARBAMOYLTRANSFERASE"/>
    <property type="match status" value="1"/>
</dbReference>
<evidence type="ECO:0000259" key="9">
    <source>
        <dbReference type="Pfam" id="PF02729"/>
    </source>
</evidence>
<evidence type="ECO:0000256" key="2">
    <source>
        <dbReference type="ARBA" id="ARBA00008896"/>
    </source>
</evidence>
<dbReference type="NCBIfam" id="NF002032">
    <property type="entry name" value="PRK00856.1"/>
    <property type="match status" value="1"/>
</dbReference>
<dbReference type="GO" id="GO:0005829">
    <property type="term" value="C:cytosol"/>
    <property type="evidence" value="ECO:0007669"/>
    <property type="project" value="TreeGrafter"/>
</dbReference>
<keyword evidence="3 7" id="KW-0808">Transferase</keyword>
<comment type="caution">
    <text evidence="10">The sequence shown here is derived from an EMBL/GenBank/DDBJ whole genome shotgun (WGS) entry which is preliminary data.</text>
</comment>
<comment type="pathway">
    <text evidence="1 7">Pyrimidine metabolism; UMP biosynthesis via de novo pathway; (S)-dihydroorotate from bicarbonate: step 2/3.</text>
</comment>
<dbReference type="SUPFAM" id="SSF53671">
    <property type="entry name" value="Aspartate/ornithine carbamoyltransferase"/>
    <property type="match status" value="1"/>
</dbReference>
<dbReference type="Pfam" id="PF00185">
    <property type="entry name" value="OTCace"/>
    <property type="match status" value="1"/>
</dbReference>
<comment type="similarity">
    <text evidence="2 7">Belongs to the aspartate/ornithine carbamoyltransferase superfamily. ATCase family.</text>
</comment>
<feature type="binding site" evidence="7">
    <location>
        <position position="109"/>
    </location>
    <ligand>
        <name>carbamoyl phosphate</name>
        <dbReference type="ChEBI" id="CHEBI:58228"/>
    </ligand>
</feature>
<dbReference type="EMBL" id="NPBS01000022">
    <property type="protein sequence ID" value="PAF27083.1"/>
    <property type="molecule type" value="Genomic_DNA"/>
</dbReference>
<dbReference type="GeneID" id="86926500"/>
<dbReference type="GO" id="GO:0016597">
    <property type="term" value="F:amino acid binding"/>
    <property type="evidence" value="ECO:0007669"/>
    <property type="project" value="InterPro"/>
</dbReference>
<keyword evidence="4 7" id="KW-0665">Pyrimidine biosynthesis</keyword>
<feature type="domain" description="Aspartate/ornithine carbamoyltransferase Asp/Orn-binding" evidence="8">
    <location>
        <begin position="156"/>
        <end position="297"/>
    </location>
</feature>
<dbReference type="InterPro" id="IPR036901">
    <property type="entry name" value="Asp/Orn_carbamoylTrfase_sf"/>
</dbReference>
<protein>
    <recommendedName>
        <fullName evidence="7">Aspartate carbamoyltransferase</fullName>
        <ecNumber evidence="7">2.1.3.2</ecNumber>
    </recommendedName>
    <alternativeName>
        <fullName evidence="7">Aspartate transcarbamylase</fullName>
        <shortName evidence="7">ATCase</shortName>
    </alternativeName>
</protein>
<dbReference type="Proteomes" id="UP000216133">
    <property type="component" value="Unassembled WGS sequence"/>
</dbReference>
<organism evidence="10 11">
    <name type="scientific">Shouchella clausii</name>
    <name type="common">Alkalihalobacillus clausii</name>
    <dbReference type="NCBI Taxonomy" id="79880"/>
    <lineage>
        <taxon>Bacteria</taxon>
        <taxon>Bacillati</taxon>
        <taxon>Bacillota</taxon>
        <taxon>Bacilli</taxon>
        <taxon>Bacillales</taxon>
        <taxon>Bacillaceae</taxon>
        <taxon>Shouchella</taxon>
    </lineage>
</organism>
<dbReference type="InterPro" id="IPR002082">
    <property type="entry name" value="Asp_carbamoyltransf"/>
</dbReference>
<evidence type="ECO:0000256" key="5">
    <source>
        <dbReference type="ARBA" id="ARBA00043884"/>
    </source>
</evidence>
<evidence type="ECO:0000256" key="3">
    <source>
        <dbReference type="ARBA" id="ARBA00022679"/>
    </source>
</evidence>
<dbReference type="GO" id="GO:0006520">
    <property type="term" value="P:amino acid metabolic process"/>
    <property type="evidence" value="ECO:0007669"/>
    <property type="project" value="InterPro"/>
</dbReference>
<evidence type="ECO:0000256" key="6">
    <source>
        <dbReference type="ARBA" id="ARBA00048859"/>
    </source>
</evidence>
<dbReference type="FunFam" id="3.40.50.1370:FF:000011">
    <property type="entry name" value="Aspartate carbamoyltransferase"/>
    <property type="match status" value="1"/>
</dbReference>
<dbReference type="HAMAP" id="MF_00001">
    <property type="entry name" value="Asp_carb_tr"/>
    <property type="match status" value="1"/>
</dbReference>
<feature type="domain" description="Aspartate/ornithine carbamoyltransferase carbamoyl-P binding" evidence="9">
    <location>
        <begin position="14"/>
        <end position="149"/>
    </location>
</feature>
<dbReference type="RefSeq" id="WP_094427406.1">
    <property type="nucleotide sequence ID" value="NZ_CP019985.1"/>
</dbReference>
<evidence type="ECO:0000313" key="10">
    <source>
        <dbReference type="EMBL" id="PAF27083.1"/>
    </source>
</evidence>
<proteinExistence type="inferred from homology"/>
<feature type="binding site" evidence="7">
    <location>
        <position position="220"/>
    </location>
    <ligand>
        <name>L-aspartate</name>
        <dbReference type="ChEBI" id="CHEBI:29991"/>
    </ligand>
</feature>
<dbReference type="InterPro" id="IPR006130">
    <property type="entry name" value="Asp/Orn_carbamoylTrfase"/>
</dbReference>
<dbReference type="InterPro" id="IPR006132">
    <property type="entry name" value="Asp/Orn_carbamoyltranf_P-bd"/>
</dbReference>
<feature type="binding site" evidence="7">
    <location>
        <position position="87"/>
    </location>
    <ligand>
        <name>L-aspartate</name>
        <dbReference type="ChEBI" id="CHEBI:29991"/>
    </ligand>
</feature>
<dbReference type="PANTHER" id="PTHR45753:SF6">
    <property type="entry name" value="ASPARTATE CARBAMOYLTRANSFERASE"/>
    <property type="match status" value="1"/>
</dbReference>
<feature type="binding site" evidence="7">
    <location>
        <position position="169"/>
    </location>
    <ligand>
        <name>L-aspartate</name>
        <dbReference type="ChEBI" id="CHEBI:29991"/>
    </ligand>
</feature>
<dbReference type="PANTHER" id="PTHR45753">
    <property type="entry name" value="ORNITHINE CARBAMOYLTRANSFERASE, MITOCHONDRIAL"/>
    <property type="match status" value="1"/>
</dbReference>
<dbReference type="PRINTS" id="PR00101">
    <property type="entry name" value="ATCASE"/>
</dbReference>
<feature type="binding site" evidence="7">
    <location>
        <position position="59"/>
    </location>
    <ligand>
        <name>carbamoyl phosphate</name>
        <dbReference type="ChEBI" id="CHEBI:58228"/>
    </ligand>
</feature>
<evidence type="ECO:0000259" key="8">
    <source>
        <dbReference type="Pfam" id="PF00185"/>
    </source>
</evidence>
<evidence type="ECO:0000313" key="11">
    <source>
        <dbReference type="Proteomes" id="UP000216133"/>
    </source>
</evidence>
<dbReference type="Gene3D" id="3.40.50.1370">
    <property type="entry name" value="Aspartate/ornithine carbamoyltransferase"/>
    <property type="match status" value="2"/>
</dbReference>
<dbReference type="AlphaFoldDB" id="A0A268S3G6"/>
<feature type="binding site" evidence="7">
    <location>
        <position position="60"/>
    </location>
    <ligand>
        <name>carbamoyl phosphate</name>
        <dbReference type="ChEBI" id="CHEBI:58228"/>
    </ligand>
</feature>
<evidence type="ECO:0000256" key="4">
    <source>
        <dbReference type="ARBA" id="ARBA00022975"/>
    </source>
</evidence>
<comment type="function">
    <text evidence="5 7">Catalyzes the condensation of carbamoyl phosphate and aspartate to form carbamoyl aspartate and inorganic phosphate, the committed step in the de novo pyrimidine nucleotide biosynthesis pathway.</text>
</comment>
<reference evidence="10 11" key="1">
    <citation type="submission" date="2017-07" db="EMBL/GenBank/DDBJ databases">
        <title>Isolation and whole genome analysis of endospore-forming bacteria from heroin.</title>
        <authorList>
            <person name="Kalinowski J."/>
            <person name="Ahrens B."/>
            <person name="Al-Dilaimi A."/>
            <person name="Winkler A."/>
            <person name="Wibberg D."/>
            <person name="Schleenbecker U."/>
            <person name="Ruckert C."/>
            <person name="Wolfel R."/>
            <person name="Grass G."/>
        </authorList>
    </citation>
    <scope>NUCLEOTIDE SEQUENCE [LARGE SCALE GENOMIC DNA]</scope>
    <source>
        <strain evidence="10 11">7523-2</strain>
    </source>
</reference>
<dbReference type="Pfam" id="PF02729">
    <property type="entry name" value="OTCace_N"/>
    <property type="match status" value="1"/>
</dbReference>
<dbReference type="GO" id="GO:0004070">
    <property type="term" value="F:aspartate carbamoyltransferase activity"/>
    <property type="evidence" value="ECO:0007669"/>
    <property type="project" value="UniProtKB-UniRule"/>
</dbReference>
<dbReference type="GO" id="GO:0006207">
    <property type="term" value="P:'de novo' pyrimidine nucleobase biosynthetic process"/>
    <property type="evidence" value="ECO:0007669"/>
    <property type="project" value="InterPro"/>
</dbReference>
<dbReference type="EC" id="2.1.3.2" evidence="7"/>
<comment type="subunit">
    <text evidence="7">Heterododecamer (2C3:3R2) of six catalytic PyrB chains organized as two trimers (C3), and six regulatory PyrI chains organized as three dimers (R2).</text>
</comment>
<feature type="binding site" evidence="7">
    <location>
        <position position="136"/>
    </location>
    <ligand>
        <name>carbamoyl phosphate</name>
        <dbReference type="ChEBI" id="CHEBI:58228"/>
    </ligand>
</feature>
<accession>A0A268S3G6</accession>
<dbReference type="UniPathway" id="UPA00070">
    <property type="reaction ID" value="UER00116"/>
</dbReference>
<dbReference type="PRINTS" id="PR00100">
    <property type="entry name" value="AOTCASE"/>
</dbReference>
<dbReference type="NCBIfam" id="TIGR00670">
    <property type="entry name" value="asp_carb_tr"/>
    <property type="match status" value="1"/>
</dbReference>
<feature type="binding site" evidence="7">
    <location>
        <position position="262"/>
    </location>
    <ligand>
        <name>carbamoyl phosphate</name>
        <dbReference type="ChEBI" id="CHEBI:58228"/>
    </ligand>
</feature>
<comment type="catalytic activity">
    <reaction evidence="6 7">
        <text>carbamoyl phosphate + L-aspartate = N-carbamoyl-L-aspartate + phosphate + H(+)</text>
        <dbReference type="Rhea" id="RHEA:20013"/>
        <dbReference type="ChEBI" id="CHEBI:15378"/>
        <dbReference type="ChEBI" id="CHEBI:29991"/>
        <dbReference type="ChEBI" id="CHEBI:32814"/>
        <dbReference type="ChEBI" id="CHEBI:43474"/>
        <dbReference type="ChEBI" id="CHEBI:58228"/>
        <dbReference type="EC" id="2.1.3.2"/>
    </reaction>
</comment>
<gene>
    <name evidence="7" type="primary">pyrB</name>
    <name evidence="10" type="ORF">CHH61_04505</name>
</gene>
<evidence type="ECO:0000256" key="7">
    <source>
        <dbReference type="HAMAP-Rule" id="MF_00001"/>
    </source>
</evidence>